<keyword evidence="1" id="KW-0732">Signal</keyword>
<dbReference type="KEGG" id="aten:116289885"/>
<protein>
    <submittedName>
        <fullName evidence="4">Uncharacterized protein LOC116289885</fullName>
    </submittedName>
</protein>
<evidence type="ECO:0000256" key="1">
    <source>
        <dbReference type="SAM" id="SignalP"/>
    </source>
</evidence>
<name>A0A6P8HJB3_ACTTE</name>
<dbReference type="OrthoDB" id="10282255at2759"/>
<sequence>MLNNIFTCLSLLLFVIIYSTVAEFNLNHLDTPLLQTRNFETAIDNKALNSSLVFLSVNVSNEDECILKCLMYQGCFSYNLGPKEGERLVCEVCSKVHFAEMFYLVTKTGYKHRSVVSGCTSSPCPAGDICVPRLQTTSSYQCWKPYIDIELKAYGTDDPLGPNHNIFLDSYFKVNGHKYPLSQTGARGHSFRLVTFNGTAIVGPRVTFDSHADSGAASKMVSYISTIPANSIVLVLVADTGNQYYDSNAFLSIGATTPTIEYRTAWTFIGFKGERKSWIVEKKTARYAGPASVTTQIPFTDFV</sequence>
<dbReference type="InParanoid" id="A0A6P8HJB3"/>
<proteinExistence type="predicted"/>
<reference evidence="4" key="1">
    <citation type="submission" date="2025-08" db="UniProtKB">
        <authorList>
            <consortium name="RefSeq"/>
        </authorList>
    </citation>
    <scope>IDENTIFICATION</scope>
    <source>
        <tissue evidence="4">Tentacle</tissue>
    </source>
</reference>
<keyword evidence="3" id="KW-1185">Reference proteome</keyword>
<feature type="signal peptide" evidence="1">
    <location>
        <begin position="1"/>
        <end position="22"/>
    </location>
</feature>
<accession>A0A6P8HJB3</accession>
<gene>
    <name evidence="4" type="primary">LOC116289885</name>
</gene>
<evidence type="ECO:0000313" key="4">
    <source>
        <dbReference type="RefSeq" id="XP_031552685.1"/>
    </source>
</evidence>
<organism evidence="3 4">
    <name type="scientific">Actinia tenebrosa</name>
    <name type="common">Australian red waratah sea anemone</name>
    <dbReference type="NCBI Taxonomy" id="6105"/>
    <lineage>
        <taxon>Eukaryota</taxon>
        <taxon>Metazoa</taxon>
        <taxon>Cnidaria</taxon>
        <taxon>Anthozoa</taxon>
        <taxon>Hexacorallia</taxon>
        <taxon>Actiniaria</taxon>
        <taxon>Actiniidae</taxon>
        <taxon>Actinia</taxon>
    </lineage>
</organism>
<dbReference type="GeneID" id="116289885"/>
<feature type="chain" id="PRO_5028402583" evidence="1">
    <location>
        <begin position="23"/>
        <end position="303"/>
    </location>
</feature>
<dbReference type="AlphaFoldDB" id="A0A6P8HJB3"/>
<feature type="domain" description="ILEI/PANDER" evidence="2">
    <location>
        <begin position="201"/>
        <end position="273"/>
    </location>
</feature>
<dbReference type="RefSeq" id="XP_031552685.1">
    <property type="nucleotide sequence ID" value="XM_031696825.1"/>
</dbReference>
<dbReference type="Pfam" id="PF15711">
    <property type="entry name" value="ILEI"/>
    <property type="match status" value="1"/>
</dbReference>
<dbReference type="PROSITE" id="PS52031">
    <property type="entry name" value="GG_LECTIN"/>
    <property type="match status" value="1"/>
</dbReference>
<evidence type="ECO:0000259" key="2">
    <source>
        <dbReference type="Pfam" id="PF15711"/>
    </source>
</evidence>
<dbReference type="Proteomes" id="UP000515163">
    <property type="component" value="Unplaced"/>
</dbReference>
<evidence type="ECO:0000313" key="3">
    <source>
        <dbReference type="Proteomes" id="UP000515163"/>
    </source>
</evidence>
<dbReference type="InterPro" id="IPR039477">
    <property type="entry name" value="ILEI/PANDER_dom"/>
</dbReference>